<dbReference type="Pfam" id="PF04862">
    <property type="entry name" value="DUF642"/>
    <property type="match status" value="1"/>
</dbReference>
<feature type="domain" description="DUF642" evidence="3">
    <location>
        <begin position="471"/>
        <end position="564"/>
    </location>
</feature>
<dbReference type="SUPFAM" id="SSF51120">
    <property type="entry name" value="beta-Roll"/>
    <property type="match status" value="3"/>
</dbReference>
<name>A0A1M7ELD0_9RHOB</name>
<keyword evidence="6" id="KW-1185">Reference proteome</keyword>
<keyword evidence="2" id="KW-0964">Secreted</keyword>
<evidence type="ECO:0000259" key="3">
    <source>
        <dbReference type="Pfam" id="PF04862"/>
    </source>
</evidence>
<accession>A0A1M7ELD0</accession>
<evidence type="ECO:0000313" key="5">
    <source>
        <dbReference type="EMBL" id="SHL92403.1"/>
    </source>
</evidence>
<dbReference type="InterPro" id="IPR011049">
    <property type="entry name" value="Serralysin-like_metalloprot_C"/>
</dbReference>
<sequence>MATSFEVISLGISPTEIDTTESDNISDAAAALVGTTYGSAGSPLFNAVGSLALVFGATQYDTDNNTVNDQFSVDGTTFTIDGAATYLATLTYADGTTATLEVTLAQATTGDLFLFPPVNGATGQQAILEAGPIQSLTLDSLISNTVEPATDRLATDFAEPVDGAASGEEMAPGYTDTDGDIIGAGNDVIFGNAGADTIFAGAGNDLVDGGADSDILSGNSGNDSLLGGTGNDTVYGDNAGRSTVSVSNGDFGTNTNAGWTISGGGNTFVYSQAMAFNANNTGFGGVVQQTVVTQPGLSFQLSVDAFEVGGGTANHTLVVEVLDSAGQVIGTQTAVIQNATSQTITVDFTATTGTTTLRFTNPTSTGTNSTDLQIDNVTVTALPGDDIDGNDTLDGGAGDDALFGGGGNDSVLGGDGNDTLFGDTAPFTDPDVVNGDFATNTTAGWTISGGGSTFVYNEFLAFNAANTVTGGVAQQTITTQAGVDYQLSVDAAEFGPAVASHTLVVDIIDASGLVLGTQTVVVANGTSQTITIDFTATGTATTLRFSNPSSTGVVNSDLVIDNITVSVTSQPDNTNDGNDTLDGGTGDDQIFAGGGSDRILLSNAFGDDVIFGGEDTDGLDVDVLDASGITGSGITVTLTGGESGTAILGAESASFSEIEEIVFTDQGDIFNGNFITDDIDIDTGDGNDTLTEGNGNNTLSGGAGDDLFNVGFGDSTIDGGSGTDTLSAASADDPLNVLFTGTASGTHTDLDANPDQGIFSSIEAIEGSSGSDTINASGDLVGVELSGRAGADTITGGQGTDTISGGTGNDSLTGGAGADLFIYTPGDGLDTISDFNTGNTGPINDGDSTNNDFIDLSGFYDHLFELWEDQADDGILNQSNTTDTQGNAVDYSDNTRFDTDGIPGNEGLVFTGASPSPTFFNADNTGVICFADGTLIETPRGLVPVEKLAAGDLVRTIDHGFRPLVWASHTKMSWDASPHSDKPILIKAGALGHGLPATDLKVSPQHRILLPDTDHHSGVFAPAIALSGLPGVRQMDGCRKVTYHHIMFAAHEVIVANGLPCESFFPGRMALRALSAENRRSLRHCLLKATAGSLESFTLARPLLKTRAARKRVHREQVSWIDRTLADAGLKMPALCAFG</sequence>
<dbReference type="Proteomes" id="UP000322545">
    <property type="component" value="Unassembled WGS sequence"/>
</dbReference>
<evidence type="ECO:0000256" key="2">
    <source>
        <dbReference type="ARBA" id="ARBA00022525"/>
    </source>
</evidence>
<dbReference type="Pfam" id="PF13403">
    <property type="entry name" value="Hint_2"/>
    <property type="match status" value="1"/>
</dbReference>
<dbReference type="GO" id="GO:0005576">
    <property type="term" value="C:extracellular region"/>
    <property type="evidence" value="ECO:0007669"/>
    <property type="project" value="UniProtKB-SubCell"/>
</dbReference>
<dbReference type="Gene3D" id="2.150.10.10">
    <property type="entry name" value="Serralysin-like metalloprotease, C-terminal"/>
    <property type="match status" value="3"/>
</dbReference>
<dbReference type="GO" id="GO:0005509">
    <property type="term" value="F:calcium ion binding"/>
    <property type="evidence" value="ECO:0007669"/>
    <property type="project" value="InterPro"/>
</dbReference>
<dbReference type="InterPro" id="IPR028992">
    <property type="entry name" value="Hedgehog/Intein_dom"/>
</dbReference>
<dbReference type="InterPro" id="IPR008979">
    <property type="entry name" value="Galactose-bd-like_sf"/>
</dbReference>
<evidence type="ECO:0000256" key="1">
    <source>
        <dbReference type="ARBA" id="ARBA00004613"/>
    </source>
</evidence>
<dbReference type="InterPro" id="IPR050557">
    <property type="entry name" value="RTX_toxin/Mannuronan_C5-epim"/>
</dbReference>
<protein>
    <submittedName>
        <fullName evidence="5">Ca2+-binding protein, RTX toxin-related</fullName>
    </submittedName>
</protein>
<dbReference type="PROSITE" id="PS00330">
    <property type="entry name" value="HEMOLYSIN_CALCIUM"/>
    <property type="match status" value="4"/>
</dbReference>
<dbReference type="InterPro" id="IPR001343">
    <property type="entry name" value="Hemolysn_Ca-bd"/>
</dbReference>
<comment type="subcellular location">
    <subcellularLocation>
        <location evidence="1">Secreted</location>
    </subcellularLocation>
</comment>
<feature type="domain" description="Hedgehog/Intein (Hint)" evidence="4">
    <location>
        <begin position="928"/>
        <end position="1067"/>
    </location>
</feature>
<dbReference type="EMBL" id="FRCB01000003">
    <property type="protein sequence ID" value="SHL92403.1"/>
    <property type="molecule type" value="Genomic_DNA"/>
</dbReference>
<proteinExistence type="predicted"/>
<dbReference type="RefSeq" id="WP_149779175.1">
    <property type="nucleotide sequence ID" value="NZ_FRCB01000003.1"/>
</dbReference>
<reference evidence="5 6" key="1">
    <citation type="submission" date="2016-11" db="EMBL/GenBank/DDBJ databases">
        <authorList>
            <person name="Varghese N."/>
            <person name="Submissions S."/>
        </authorList>
    </citation>
    <scope>NUCLEOTIDE SEQUENCE [LARGE SCALE GENOMIC DNA]</scope>
    <source>
        <strain evidence="5 6">DSM 28249</strain>
    </source>
</reference>
<dbReference type="PRINTS" id="PR00313">
    <property type="entry name" value="CABNDNGRPT"/>
</dbReference>
<dbReference type="PANTHER" id="PTHR38340:SF1">
    <property type="entry name" value="S-LAYER PROTEIN"/>
    <property type="match status" value="1"/>
</dbReference>
<dbReference type="InterPro" id="IPR036844">
    <property type="entry name" value="Hint_dom_sf"/>
</dbReference>
<dbReference type="PANTHER" id="PTHR38340">
    <property type="entry name" value="S-LAYER PROTEIN"/>
    <property type="match status" value="1"/>
</dbReference>
<dbReference type="Pfam" id="PF00353">
    <property type="entry name" value="HemolysinCabind"/>
    <property type="match status" value="5"/>
</dbReference>
<dbReference type="SUPFAM" id="SSF49785">
    <property type="entry name" value="Galactose-binding domain-like"/>
    <property type="match status" value="2"/>
</dbReference>
<dbReference type="InterPro" id="IPR018511">
    <property type="entry name" value="Hemolysin-typ_Ca-bd_CS"/>
</dbReference>
<evidence type="ECO:0000259" key="4">
    <source>
        <dbReference type="Pfam" id="PF13403"/>
    </source>
</evidence>
<dbReference type="SUPFAM" id="SSF51294">
    <property type="entry name" value="Hedgehog/intein (Hint) domain"/>
    <property type="match status" value="1"/>
</dbReference>
<dbReference type="InterPro" id="IPR006946">
    <property type="entry name" value="DGR2-like_dom"/>
</dbReference>
<dbReference type="AlphaFoldDB" id="A0A1M7ELD0"/>
<gene>
    <name evidence="5" type="ORF">SAMN05443432_103406</name>
</gene>
<dbReference type="Gene3D" id="2.170.16.10">
    <property type="entry name" value="Hedgehog/Intein (Hint) domain"/>
    <property type="match status" value="1"/>
</dbReference>
<organism evidence="5 6">
    <name type="scientific">Roseovarius litoreus</name>
    <dbReference type="NCBI Taxonomy" id="1155722"/>
    <lineage>
        <taxon>Bacteria</taxon>
        <taxon>Pseudomonadati</taxon>
        <taxon>Pseudomonadota</taxon>
        <taxon>Alphaproteobacteria</taxon>
        <taxon>Rhodobacterales</taxon>
        <taxon>Roseobacteraceae</taxon>
        <taxon>Roseovarius</taxon>
    </lineage>
</organism>
<evidence type="ECO:0000313" key="6">
    <source>
        <dbReference type="Proteomes" id="UP000322545"/>
    </source>
</evidence>